<evidence type="ECO:0000256" key="1">
    <source>
        <dbReference type="SAM" id="Phobius"/>
    </source>
</evidence>
<dbReference type="PATRIC" id="fig|1233171.3.peg.3298"/>
<comment type="caution">
    <text evidence="2">The sequence shown here is derived from an EMBL/GenBank/DDBJ whole genome shotgun (WGS) entry which is preliminary data.</text>
</comment>
<gene>
    <name evidence="2" type="ORF">C672_3426</name>
</gene>
<organism evidence="2 3">
    <name type="scientific">Paraclostridium bifermentans ATCC 638 = DSM 14991</name>
    <dbReference type="NCBI Taxonomy" id="1233171"/>
    <lineage>
        <taxon>Bacteria</taxon>
        <taxon>Bacillati</taxon>
        <taxon>Bacillota</taxon>
        <taxon>Clostridia</taxon>
        <taxon>Peptostreptococcales</taxon>
        <taxon>Peptostreptococcaceae</taxon>
        <taxon>Paraclostridium</taxon>
    </lineage>
</organism>
<feature type="transmembrane region" description="Helical" evidence="1">
    <location>
        <begin position="17"/>
        <end position="36"/>
    </location>
</feature>
<dbReference type="EMBL" id="AVNC01000020">
    <property type="protein sequence ID" value="EQK40296.1"/>
    <property type="molecule type" value="Genomic_DNA"/>
</dbReference>
<dbReference type="Proteomes" id="UP000015688">
    <property type="component" value="Unassembled WGS sequence"/>
</dbReference>
<dbReference type="AlphaFoldDB" id="T4VHQ3"/>
<sequence length="37" mass="4255">MNFQIDKNNNTTDGRKVIIVIIKVVFVGINSLLYFVK</sequence>
<keyword evidence="1" id="KW-1133">Transmembrane helix</keyword>
<keyword evidence="1" id="KW-0472">Membrane</keyword>
<keyword evidence="1" id="KW-0812">Transmembrane</keyword>
<reference evidence="2 3" key="1">
    <citation type="submission" date="2013-06" db="EMBL/GenBank/DDBJ databases">
        <authorList>
            <person name="Walk S."/>
            <person name="Aronoff D."/>
            <person name="Young V.Y."/>
            <person name="Marsh J."/>
            <person name="Harrison L."/>
            <person name="Daugherty S.C."/>
            <person name="Shefchek K.A."/>
            <person name="Hine E.E."/>
            <person name="Tallon L.J."/>
            <person name="Sadzewicz L.K."/>
            <person name="Rasko D.A."/>
        </authorList>
    </citation>
    <scope>NUCLEOTIDE SEQUENCE [LARGE SCALE GENOMIC DNA]</scope>
    <source>
        <strain evidence="2 3">ATCC 638</strain>
    </source>
</reference>
<evidence type="ECO:0000313" key="3">
    <source>
        <dbReference type="Proteomes" id="UP000015688"/>
    </source>
</evidence>
<protein>
    <submittedName>
        <fullName evidence="2">Putative membrane protein</fullName>
    </submittedName>
</protein>
<name>T4VHQ3_PARBF</name>
<evidence type="ECO:0000313" key="2">
    <source>
        <dbReference type="EMBL" id="EQK40296.1"/>
    </source>
</evidence>
<proteinExistence type="predicted"/>
<accession>T4VHQ3</accession>